<comment type="caution">
    <text evidence="1">The sequence shown here is derived from an EMBL/GenBank/DDBJ whole genome shotgun (WGS) entry which is preliminary data.</text>
</comment>
<evidence type="ECO:0008006" key="3">
    <source>
        <dbReference type="Google" id="ProtNLM"/>
    </source>
</evidence>
<reference evidence="1 2" key="1">
    <citation type="journal article" date="2016" name="Nat. Commun.">
        <title>Thousands of microbial genomes shed light on interconnected biogeochemical processes in an aquifer system.</title>
        <authorList>
            <person name="Anantharaman K."/>
            <person name="Brown C.T."/>
            <person name="Hug L.A."/>
            <person name="Sharon I."/>
            <person name="Castelle C.J."/>
            <person name="Probst A.J."/>
            <person name="Thomas B.C."/>
            <person name="Singh A."/>
            <person name="Wilkins M.J."/>
            <person name="Karaoz U."/>
            <person name="Brodie E.L."/>
            <person name="Williams K.H."/>
            <person name="Hubbard S.S."/>
            <person name="Banfield J.F."/>
        </authorList>
    </citation>
    <scope>NUCLEOTIDE SEQUENCE [LARGE SCALE GENOMIC DNA]</scope>
</reference>
<sequence length="148" mass="16205">MLIEVVVFSAIVALSVVAFTAVAQKSIYLSRQALRGAQAAFLLEEGAEVARLVRDEDWENIAGLDAETDYYPLFADNAWTLSVSPSVVGIFTRKVNTESVNRDPSNDDIAETGTPDPGTRLITVTVSWPEGETILSKTLSFYIMDIFI</sequence>
<proteinExistence type="predicted"/>
<dbReference type="EMBL" id="MFVV01000002">
    <property type="protein sequence ID" value="OGJ04292.1"/>
    <property type="molecule type" value="Genomic_DNA"/>
</dbReference>
<evidence type="ECO:0000313" key="1">
    <source>
        <dbReference type="EMBL" id="OGJ04292.1"/>
    </source>
</evidence>
<organism evidence="1 2">
    <name type="scientific">Candidatus Nomurabacteria bacterium RIFCSPLOWO2_12_FULL_46_14</name>
    <dbReference type="NCBI Taxonomy" id="1801797"/>
    <lineage>
        <taxon>Bacteria</taxon>
        <taxon>Candidatus Nomuraibacteriota</taxon>
    </lineage>
</organism>
<name>A0A1F6YD57_9BACT</name>
<dbReference type="AlphaFoldDB" id="A0A1F6YD57"/>
<dbReference type="STRING" id="1801797.A3G06_02340"/>
<accession>A0A1F6YD57</accession>
<dbReference type="Proteomes" id="UP000176192">
    <property type="component" value="Unassembled WGS sequence"/>
</dbReference>
<gene>
    <name evidence="1" type="ORF">A3G06_02340</name>
</gene>
<evidence type="ECO:0000313" key="2">
    <source>
        <dbReference type="Proteomes" id="UP000176192"/>
    </source>
</evidence>
<protein>
    <recommendedName>
        <fullName evidence="3">Type 4 fimbrial biogenesis protein PilX N-terminal domain-containing protein</fullName>
    </recommendedName>
</protein>